<gene>
    <name evidence="1" type="ORF">OV079_51260</name>
</gene>
<evidence type="ECO:0000313" key="2">
    <source>
        <dbReference type="Proteomes" id="UP001150924"/>
    </source>
</evidence>
<keyword evidence="2" id="KW-1185">Reference proteome</keyword>
<evidence type="ECO:0000313" key="1">
    <source>
        <dbReference type="EMBL" id="MCY1013771.1"/>
    </source>
</evidence>
<protein>
    <submittedName>
        <fullName evidence="1">Uncharacterized protein</fullName>
    </submittedName>
</protein>
<organism evidence="1 2">
    <name type="scientific">Nannocystis pusilla</name>
    <dbReference type="NCBI Taxonomy" id="889268"/>
    <lineage>
        <taxon>Bacteria</taxon>
        <taxon>Pseudomonadati</taxon>
        <taxon>Myxococcota</taxon>
        <taxon>Polyangia</taxon>
        <taxon>Nannocystales</taxon>
        <taxon>Nannocystaceae</taxon>
        <taxon>Nannocystis</taxon>
    </lineage>
</organism>
<sequence length="102" mass="11119">MHARPFLLVLDGLERALIAYHRLDAARLPDEVADGKLDLHACTDPRDGAFLRALSRAGTSRLLATTRIFPSDLRDGDGLAEGVELRALEGLDPAEIPRCCAR</sequence>
<dbReference type="Proteomes" id="UP001150924">
    <property type="component" value="Unassembled WGS sequence"/>
</dbReference>
<dbReference type="EMBL" id="JAPNKE010000002">
    <property type="protein sequence ID" value="MCY1013771.1"/>
    <property type="molecule type" value="Genomic_DNA"/>
</dbReference>
<reference evidence="1" key="1">
    <citation type="submission" date="2022-11" db="EMBL/GenBank/DDBJ databases">
        <title>Minimal conservation of predation-associated metabolite biosynthetic gene clusters underscores biosynthetic potential of Myxococcota including descriptions for ten novel species: Archangium lansinium sp. nov., Myxococcus landrumus sp. nov., Nannocystis bai.</title>
        <authorList>
            <person name="Ahearne A."/>
            <person name="Stevens C."/>
            <person name="Phillips K."/>
        </authorList>
    </citation>
    <scope>NUCLEOTIDE SEQUENCE</scope>
    <source>
        <strain evidence="1">Na p29</strain>
    </source>
</reference>
<proteinExistence type="predicted"/>
<accession>A0A9X3F0X4</accession>
<dbReference type="AlphaFoldDB" id="A0A9X3F0X4"/>
<comment type="caution">
    <text evidence="1">The sequence shown here is derived from an EMBL/GenBank/DDBJ whole genome shotgun (WGS) entry which is preliminary data.</text>
</comment>
<dbReference type="RefSeq" id="WP_267777893.1">
    <property type="nucleotide sequence ID" value="NZ_JAPNKE010000002.1"/>
</dbReference>
<name>A0A9X3F0X4_9BACT</name>